<dbReference type="InterPro" id="IPR027351">
    <property type="entry name" value="(+)RNA_virus_helicase_core_dom"/>
</dbReference>
<gene>
    <name evidence="6" type="primary">traAp</name>
    <name evidence="6" type="ORF">BN77_3856</name>
</gene>
<dbReference type="EMBL" id="CANI01000027">
    <property type="protein sequence ID" value="CCM76819.1"/>
    <property type="molecule type" value="Genomic_DNA"/>
</dbReference>
<dbReference type="AlphaFoldDB" id="K0Q2P8"/>
<dbReference type="Pfam" id="PF01443">
    <property type="entry name" value="Viral_helicase1"/>
    <property type="match status" value="1"/>
</dbReference>
<dbReference type="Gene3D" id="3.40.50.300">
    <property type="entry name" value="P-loop containing nucleotide triphosphate hydrolases"/>
    <property type="match status" value="2"/>
</dbReference>
<sequence>MAIYYFQMRLIARRSGGSAVVHAAYIAAERLTNERDGLTYDFTWKRGVEHTEIALPDGANADWARDRSALWNAAERAERRIDARVAREFGIALPHELTAEQRLALTREFARNLAERYGAAVDFAIHRADVGGDARNTHAHVMMTTRVVSERGLSEKTQLERNNEWLIANHMPTSRRRLKELRQAWEDLANRHLAIAGLDIRIDHRSLRERGLKIKPTKPVGVLATRLERRGIAVLRTKLDEAAARRNADLICNKPEQVLTLITYEKSVFDRFDIAQALHRYINDSQTFQNAFASVMASKALVELQPEQLDVHGRSGEARYSTAEMIAIEAAIADNVAAMNARDKHGVLRRHVETAIADQDRAISGNGSSPGQGLSAQQRWAIEHVTGSRQIAVVVGFAGAGKSSMLSAARQAWEAQGYRVHGAALSGKAAEGLEQSSGILSRTLASWEYSWQADRNRLNRSDVFVIDEAGMVGSRQLARFVEEIKKAGGKLVLVGDDEQLQAIGAGAPFRAIVEAVGYAQLSEVRRQRADWQKQASIDFASHRTKAGLSAYQAHGHVHFKADRREALKSIVADYVMDRASSPDKTRIAMAHRRKDVHAINAGIRTVLQEQGELAKGMDGSDDLGRELTYQTNDGTRAFAPGDRIVFLANDRDLNVKNGMLGEVVSVEPDTIQVRLDGKTRGSDGQRHVTIPVKTYQAFDHGYATTIHKTQGTTVDRGFVLASTTMDRHLTYVAMTRHRDEVKLYAGLDDFKTMRSLTETLGRSGAKETTLDYTRAFANRRGLDLHGTNSRLELASVATTREDPGSRRDPVAEPKRHEQLAPTPGVSLNNGHGGRHDDDRRPVLVPAIATYQSSVEAAARSHATPAFEREWEVPKSWAPRIFSNARAVMEELRKSIVDRNADPTELAKQLSSTPEKFGALVGRTGLLGNNAERRQAINLASALAFHVEHCGKTWHRRLAAEYNSETWQREKRDVIEIRGFSKQSEAMLQNLETLSITERGRFVEQMKTTLEGRQALDEAKDITTAIEKRFARANPSDLAEQLKRTSPGQTCDIGYIRQVARLADLSHRAELTQEFELKRSLTRGQGLGLGT</sequence>
<evidence type="ECO:0000259" key="5">
    <source>
        <dbReference type="Pfam" id="PF03389"/>
    </source>
</evidence>
<name>K0Q2P8_9HYPH</name>
<evidence type="ECO:0000256" key="3">
    <source>
        <dbReference type="SAM" id="MobiDB-lite"/>
    </source>
</evidence>
<dbReference type="Pfam" id="PF03389">
    <property type="entry name" value="MobA_MobL"/>
    <property type="match status" value="1"/>
</dbReference>
<dbReference type="CDD" id="cd17933">
    <property type="entry name" value="DEXSc_RecD-like"/>
    <property type="match status" value="1"/>
</dbReference>
<evidence type="ECO:0000313" key="7">
    <source>
        <dbReference type="Proteomes" id="UP000009319"/>
    </source>
</evidence>
<dbReference type="HOGENOM" id="CLU_006069_1_0_5"/>
<evidence type="ECO:0000256" key="2">
    <source>
        <dbReference type="ARBA" id="ARBA00022971"/>
    </source>
</evidence>
<dbReference type="NCBIfam" id="NF041496">
    <property type="entry name" value="MobQ"/>
    <property type="match status" value="1"/>
</dbReference>
<keyword evidence="2" id="KW-0184">Conjugation</keyword>
<dbReference type="SUPFAM" id="SSF52540">
    <property type="entry name" value="P-loop containing nucleoside triphosphate hydrolases"/>
    <property type="match status" value="2"/>
</dbReference>
<accession>K0Q2P8</accession>
<feature type="domain" description="MobA/MobL protein" evidence="5">
    <location>
        <begin position="18"/>
        <end position="230"/>
    </location>
</feature>
<dbReference type="InterPro" id="IPR014136">
    <property type="entry name" value="TraA_Ti"/>
</dbReference>
<feature type="region of interest" description="Disordered" evidence="3">
    <location>
        <begin position="797"/>
        <end position="839"/>
    </location>
</feature>
<proteinExistence type="inferred from homology"/>
<dbReference type="Gene3D" id="3.30.930.30">
    <property type="match status" value="1"/>
</dbReference>
<dbReference type="Proteomes" id="UP000009319">
    <property type="component" value="Unassembled WGS sequence"/>
</dbReference>
<comment type="similarity">
    <text evidence="1">Belongs to the MobA/MobL family.</text>
</comment>
<organism evidence="6 7">
    <name type="scientific">Rhizobium mesoamericanum STM3625</name>
    <dbReference type="NCBI Taxonomy" id="1211777"/>
    <lineage>
        <taxon>Bacteria</taxon>
        <taxon>Pseudomonadati</taxon>
        <taxon>Pseudomonadota</taxon>
        <taxon>Alphaproteobacteria</taxon>
        <taxon>Hyphomicrobiales</taxon>
        <taxon>Rhizobiaceae</taxon>
        <taxon>Rhizobium/Agrobacterium group</taxon>
        <taxon>Rhizobium</taxon>
    </lineage>
</organism>
<dbReference type="NCBIfam" id="TIGR02768">
    <property type="entry name" value="TraA_Ti"/>
    <property type="match status" value="1"/>
</dbReference>
<dbReference type="Gene3D" id="2.30.30.940">
    <property type="match status" value="1"/>
</dbReference>
<dbReference type="STRING" id="1211777.BN77_3856"/>
<keyword evidence="7" id="KW-1185">Reference proteome</keyword>
<dbReference type="RefSeq" id="WP_007534482.1">
    <property type="nucleotide sequence ID" value="NZ_HF536772.1"/>
</dbReference>
<dbReference type="InterPro" id="IPR005053">
    <property type="entry name" value="MobA_MobL"/>
</dbReference>
<dbReference type="Pfam" id="PF13604">
    <property type="entry name" value="AAA_30"/>
    <property type="match status" value="1"/>
</dbReference>
<feature type="compositionally biased region" description="Basic and acidic residues" evidence="3">
    <location>
        <begin position="799"/>
        <end position="818"/>
    </location>
</feature>
<reference evidence="6 7" key="1">
    <citation type="journal article" date="2013" name="Genome Announc.">
        <title>Draft Genome Sequence of Rhizobium mesoamericanum STM3625, a Nitrogen-Fixing Symbiont of Mimosa pudica Isolated in French Guiana (South America).</title>
        <authorList>
            <person name="Moulin L."/>
            <person name="Mornico D."/>
            <person name="Melkonian R."/>
            <person name="Klonowska A."/>
        </authorList>
    </citation>
    <scope>NUCLEOTIDE SEQUENCE [LARGE SCALE GENOMIC DNA]</scope>
    <source>
        <strain evidence="6 7">STM3625</strain>
    </source>
</reference>
<evidence type="ECO:0000259" key="4">
    <source>
        <dbReference type="Pfam" id="PF01443"/>
    </source>
</evidence>
<comment type="caution">
    <text evidence="6">The sequence shown here is derived from an EMBL/GenBank/DDBJ whole genome shotgun (WGS) entry which is preliminary data.</text>
</comment>
<evidence type="ECO:0000256" key="1">
    <source>
        <dbReference type="ARBA" id="ARBA00010873"/>
    </source>
</evidence>
<dbReference type="eggNOG" id="COG0507">
    <property type="taxonomic scope" value="Bacteria"/>
</dbReference>
<protein>
    <submittedName>
        <fullName evidence="6">Putative conjugal transfer protein TraA</fullName>
    </submittedName>
</protein>
<feature type="domain" description="(+)RNA virus helicase C-terminal" evidence="4">
    <location>
        <begin position="688"/>
        <end position="744"/>
    </location>
</feature>
<dbReference type="CDD" id="cd18809">
    <property type="entry name" value="SF1_C_RecD"/>
    <property type="match status" value="1"/>
</dbReference>
<dbReference type="InterPro" id="IPR027417">
    <property type="entry name" value="P-loop_NTPase"/>
</dbReference>
<evidence type="ECO:0000313" key="6">
    <source>
        <dbReference type="EMBL" id="CCM76819.1"/>
    </source>
</evidence>
<dbReference type="GO" id="GO:0005524">
    <property type="term" value="F:ATP binding"/>
    <property type="evidence" value="ECO:0007669"/>
    <property type="project" value="InterPro"/>
</dbReference>